<reference evidence="11 12" key="1">
    <citation type="submission" date="2013-08" db="EMBL/GenBank/DDBJ databases">
        <title>The genome sequence of Knoellia sinensis.</title>
        <authorList>
            <person name="Zhu W."/>
            <person name="Wang G."/>
        </authorList>
    </citation>
    <scope>NUCLEOTIDE SEQUENCE [LARGE SCALE GENOMIC DNA]</scope>
    <source>
        <strain evidence="11 12">KCTC 19936</strain>
    </source>
</reference>
<proteinExistence type="predicted"/>
<dbReference type="Gene3D" id="1.10.510.10">
    <property type="entry name" value="Transferase(Phosphotransferase) domain 1"/>
    <property type="match status" value="1"/>
</dbReference>
<dbReference type="InterPro" id="IPR000719">
    <property type="entry name" value="Prot_kinase_dom"/>
</dbReference>
<keyword evidence="5 11" id="KW-0418">Kinase</keyword>
<evidence type="ECO:0000256" key="8">
    <source>
        <dbReference type="SAM" id="MobiDB-lite"/>
    </source>
</evidence>
<feature type="region of interest" description="Disordered" evidence="8">
    <location>
        <begin position="368"/>
        <end position="444"/>
    </location>
</feature>
<feature type="compositionally biased region" description="Low complexity" evidence="8">
    <location>
        <begin position="380"/>
        <end position="390"/>
    </location>
</feature>
<keyword evidence="3" id="KW-0808">Transferase</keyword>
<dbReference type="PROSITE" id="PS00109">
    <property type="entry name" value="PROTEIN_KINASE_TYR"/>
    <property type="match status" value="1"/>
</dbReference>
<evidence type="ECO:0000313" key="12">
    <source>
        <dbReference type="Proteomes" id="UP000030002"/>
    </source>
</evidence>
<comment type="caution">
    <text evidence="11">The sequence shown here is derived from an EMBL/GenBank/DDBJ whole genome shotgun (WGS) entry which is preliminary data.</text>
</comment>
<gene>
    <name evidence="11" type="ORF">N802_13960</name>
</gene>
<evidence type="ECO:0000256" key="9">
    <source>
        <dbReference type="SAM" id="Phobius"/>
    </source>
</evidence>
<evidence type="ECO:0000256" key="3">
    <source>
        <dbReference type="ARBA" id="ARBA00022679"/>
    </source>
</evidence>
<dbReference type="InterPro" id="IPR017441">
    <property type="entry name" value="Protein_kinase_ATP_BS"/>
</dbReference>
<evidence type="ECO:0000256" key="7">
    <source>
        <dbReference type="PROSITE-ProRule" id="PRU10141"/>
    </source>
</evidence>
<keyword evidence="9" id="KW-0472">Membrane</keyword>
<accession>A0A0A0JC03</accession>
<evidence type="ECO:0000256" key="2">
    <source>
        <dbReference type="ARBA" id="ARBA00022527"/>
    </source>
</evidence>
<evidence type="ECO:0000259" key="10">
    <source>
        <dbReference type="PROSITE" id="PS50011"/>
    </source>
</evidence>
<evidence type="ECO:0000313" key="11">
    <source>
        <dbReference type="EMBL" id="KGN33151.1"/>
    </source>
</evidence>
<dbReference type="CDD" id="cd14014">
    <property type="entry name" value="STKc_PknB_like"/>
    <property type="match status" value="1"/>
</dbReference>
<keyword evidence="6 7" id="KW-0067">ATP-binding</keyword>
<dbReference type="OrthoDB" id="3778994at2"/>
<evidence type="ECO:0000256" key="5">
    <source>
        <dbReference type="ARBA" id="ARBA00022777"/>
    </source>
</evidence>
<dbReference type="RefSeq" id="WP_052109532.1">
    <property type="nucleotide sequence ID" value="NZ_AVPJ01000004.1"/>
</dbReference>
<keyword evidence="2" id="KW-0723">Serine/threonine-protein kinase</keyword>
<sequence>MEIQEQRRSDGFQPDGGRYAGRHRIVDHAAPSVPGYDVLEPIGQGGSGAVWSGRSADGREVAIKVVPAVDAEDALVELAVLGRITDPHLVRLHEAVALDSGDVALVLDQHRGGTVGAAVRARGHLTPGEAVTVLSPIASTLGRLHGLGVVHGDLSPGNVLLDVDGHPYLADLGVARILGERSLDVAGTDGFVAPEVAAGGLPSPASDSYGLGALAWFLLTGEVPGPAALRGRLADRVRGVSEPLVTAVESSLATRPEARPGADALAMAFFDGAEPTPLVLVRGDDDVSLMTRRIRAAARAGSAQEPTARPQSRLGRRPSFDAARRRLPRRTTLVAALRAVVPFVAVAAVVLGLVAGVLAWSGGREDARAVTPQGEHPSQAGTAADAGRTADVGKTADPNKTPDAGKAADAGKAGSPTVSTSRGAGTAAPASSAVLTDKESPRSNPVGLVRALADARAGAWSSGVAARLTDVDAPGSPALERDTEVLAGVQLARQQYVGLTFTVREATLVSAAKGKATVRARIDTSAHVVRGPAGEQSRPAESAAPVLLDLVHTTHGWRVHDVRKA</sequence>
<evidence type="ECO:0000256" key="6">
    <source>
        <dbReference type="ARBA" id="ARBA00022840"/>
    </source>
</evidence>
<dbReference type="SUPFAM" id="SSF56112">
    <property type="entry name" value="Protein kinase-like (PK-like)"/>
    <property type="match status" value="1"/>
</dbReference>
<keyword evidence="12" id="KW-1185">Reference proteome</keyword>
<organism evidence="11 12">
    <name type="scientific">Knoellia sinensis KCTC 19936</name>
    <dbReference type="NCBI Taxonomy" id="1385520"/>
    <lineage>
        <taxon>Bacteria</taxon>
        <taxon>Bacillati</taxon>
        <taxon>Actinomycetota</taxon>
        <taxon>Actinomycetes</taxon>
        <taxon>Micrococcales</taxon>
        <taxon>Intrasporangiaceae</taxon>
        <taxon>Knoellia</taxon>
    </lineage>
</organism>
<feature type="binding site" evidence="7">
    <location>
        <position position="64"/>
    </location>
    <ligand>
        <name>ATP</name>
        <dbReference type="ChEBI" id="CHEBI:30616"/>
    </ligand>
</feature>
<name>A0A0A0JC03_9MICO</name>
<dbReference type="AlphaFoldDB" id="A0A0A0JC03"/>
<dbReference type="Pfam" id="PF00069">
    <property type="entry name" value="Pkinase"/>
    <property type="match status" value="1"/>
</dbReference>
<dbReference type="STRING" id="1385520.N802_13960"/>
<keyword evidence="9" id="KW-1133">Transmembrane helix</keyword>
<dbReference type="EMBL" id="AVPJ01000004">
    <property type="protein sequence ID" value="KGN33151.1"/>
    <property type="molecule type" value="Genomic_DNA"/>
</dbReference>
<feature type="region of interest" description="Disordered" evidence="8">
    <location>
        <begin position="298"/>
        <end position="323"/>
    </location>
</feature>
<dbReference type="PANTHER" id="PTHR43289">
    <property type="entry name" value="MITOGEN-ACTIVATED PROTEIN KINASE KINASE KINASE 20-RELATED"/>
    <property type="match status" value="1"/>
</dbReference>
<dbReference type="GO" id="GO:0004674">
    <property type="term" value="F:protein serine/threonine kinase activity"/>
    <property type="evidence" value="ECO:0007669"/>
    <property type="project" value="UniProtKB-KW"/>
</dbReference>
<feature type="domain" description="Protein kinase" evidence="10">
    <location>
        <begin position="36"/>
        <end position="270"/>
    </location>
</feature>
<dbReference type="EC" id="2.7.11.1" evidence="1"/>
<dbReference type="GO" id="GO:0005524">
    <property type="term" value="F:ATP binding"/>
    <property type="evidence" value="ECO:0007669"/>
    <property type="project" value="UniProtKB-UniRule"/>
</dbReference>
<dbReference type="PROSITE" id="PS00107">
    <property type="entry name" value="PROTEIN_KINASE_ATP"/>
    <property type="match status" value="1"/>
</dbReference>
<dbReference type="Proteomes" id="UP000030002">
    <property type="component" value="Unassembled WGS sequence"/>
</dbReference>
<evidence type="ECO:0000256" key="1">
    <source>
        <dbReference type="ARBA" id="ARBA00012513"/>
    </source>
</evidence>
<evidence type="ECO:0000256" key="4">
    <source>
        <dbReference type="ARBA" id="ARBA00022741"/>
    </source>
</evidence>
<protein>
    <recommendedName>
        <fullName evidence="1">non-specific serine/threonine protein kinase</fullName>
        <ecNumber evidence="1">2.7.11.1</ecNumber>
    </recommendedName>
</protein>
<keyword evidence="4 7" id="KW-0547">Nucleotide-binding</keyword>
<feature type="compositionally biased region" description="Low complexity" evidence="8">
    <location>
        <begin position="404"/>
        <end position="414"/>
    </location>
</feature>
<dbReference type="PROSITE" id="PS50011">
    <property type="entry name" value="PROTEIN_KINASE_DOM"/>
    <property type="match status" value="1"/>
</dbReference>
<dbReference type="InterPro" id="IPR008266">
    <property type="entry name" value="Tyr_kinase_AS"/>
</dbReference>
<dbReference type="eggNOG" id="COG0515">
    <property type="taxonomic scope" value="Bacteria"/>
</dbReference>
<keyword evidence="9" id="KW-0812">Transmembrane</keyword>
<dbReference type="PANTHER" id="PTHR43289:SF6">
    <property type="entry name" value="SERINE_THREONINE-PROTEIN KINASE NEKL-3"/>
    <property type="match status" value="1"/>
</dbReference>
<feature type="transmembrane region" description="Helical" evidence="9">
    <location>
        <begin position="333"/>
        <end position="360"/>
    </location>
</feature>
<dbReference type="InterPro" id="IPR011009">
    <property type="entry name" value="Kinase-like_dom_sf"/>
</dbReference>